<comment type="caution">
    <text evidence="8">The sequence shown here is derived from an EMBL/GenBank/DDBJ whole genome shotgun (WGS) entry which is preliminary data.</text>
</comment>
<accession>A0AAV3NND2</accession>
<protein>
    <submittedName>
        <fullName evidence="8">Uncharacterized protein</fullName>
    </submittedName>
</protein>
<evidence type="ECO:0000256" key="1">
    <source>
        <dbReference type="ARBA" id="ARBA00004496"/>
    </source>
</evidence>
<feature type="compositionally biased region" description="Basic and acidic residues" evidence="7">
    <location>
        <begin position="92"/>
        <end position="113"/>
    </location>
</feature>
<dbReference type="GO" id="GO:0009691">
    <property type="term" value="P:cytokinin biosynthetic process"/>
    <property type="evidence" value="ECO:0007669"/>
    <property type="project" value="UniProtKB-KW"/>
</dbReference>
<proteinExistence type="inferred from homology"/>
<dbReference type="PANTHER" id="PTHR33347">
    <property type="entry name" value="OSJNBA0091C07.3 PROTEIN"/>
    <property type="match status" value="1"/>
</dbReference>
<feature type="region of interest" description="Disordered" evidence="7">
    <location>
        <begin position="25"/>
        <end position="76"/>
    </location>
</feature>
<comment type="similarity">
    <text evidence="6">Belongs to the SOFL plant protein family.</text>
</comment>
<dbReference type="GO" id="GO:0005737">
    <property type="term" value="C:cytoplasm"/>
    <property type="evidence" value="ECO:0007669"/>
    <property type="project" value="UniProtKB-SubCell"/>
</dbReference>
<keyword evidence="3" id="KW-0203">Cytokinin biosynthesis</keyword>
<reference evidence="8 9" key="1">
    <citation type="submission" date="2024-01" db="EMBL/GenBank/DDBJ databases">
        <title>The complete chloroplast genome sequence of Lithospermum erythrorhizon: insights into the phylogenetic relationship among Boraginaceae species and the maternal lineages of purple gromwells.</title>
        <authorList>
            <person name="Okada T."/>
            <person name="Watanabe K."/>
        </authorList>
    </citation>
    <scope>NUCLEOTIDE SEQUENCE [LARGE SCALE GENOMIC DNA]</scope>
</reference>
<sequence length="161" mass="18389">MNLSNSECSSGCESGWTMYFDQHSESHQGQYNRNDEEETLRSKREHINDDYIEEQESEDLSMVSDASSGPPHLHEDEKCFVRNEYISYLSDKPEENQKKVKGLKREEKSHLDDTASSPVGAFSKEKVTFSKHFSFLKTSVKKKGASENQQVISKIRSGSNN</sequence>
<dbReference type="EMBL" id="BAABME010000209">
    <property type="protein sequence ID" value="GAA0140704.1"/>
    <property type="molecule type" value="Genomic_DNA"/>
</dbReference>
<evidence type="ECO:0000256" key="4">
    <source>
        <dbReference type="ARBA" id="ARBA00022864"/>
    </source>
</evidence>
<keyword evidence="2" id="KW-0963">Cytoplasm</keyword>
<feature type="compositionally biased region" description="Basic and acidic residues" evidence="7">
    <location>
        <begin position="39"/>
        <end position="49"/>
    </location>
</feature>
<evidence type="ECO:0000256" key="2">
    <source>
        <dbReference type="ARBA" id="ARBA00022490"/>
    </source>
</evidence>
<feature type="region of interest" description="Disordered" evidence="7">
    <location>
        <begin position="92"/>
        <end position="118"/>
    </location>
</feature>
<evidence type="ECO:0000256" key="7">
    <source>
        <dbReference type="SAM" id="MobiDB-lite"/>
    </source>
</evidence>
<dbReference type="InterPro" id="IPR044670">
    <property type="entry name" value="SOFL"/>
</dbReference>
<comment type="subcellular location">
    <subcellularLocation>
        <location evidence="1">Cytoplasm</location>
    </subcellularLocation>
</comment>
<dbReference type="PANTHER" id="PTHR33347:SF34">
    <property type="entry name" value="PROTEIN SOB FIVE-LIKE 6"/>
    <property type="match status" value="1"/>
</dbReference>
<evidence type="ECO:0000313" key="9">
    <source>
        <dbReference type="Proteomes" id="UP001454036"/>
    </source>
</evidence>
<keyword evidence="9" id="KW-1185">Reference proteome</keyword>
<gene>
    <name evidence="8" type="ORF">LIER_02005</name>
</gene>
<evidence type="ECO:0000313" key="8">
    <source>
        <dbReference type="EMBL" id="GAA0140704.1"/>
    </source>
</evidence>
<dbReference type="GO" id="GO:0009736">
    <property type="term" value="P:cytokinin-activated signaling pathway"/>
    <property type="evidence" value="ECO:0007669"/>
    <property type="project" value="UniProtKB-KW"/>
</dbReference>
<evidence type="ECO:0000256" key="3">
    <source>
        <dbReference type="ARBA" id="ARBA00022712"/>
    </source>
</evidence>
<evidence type="ECO:0000256" key="5">
    <source>
        <dbReference type="ARBA" id="ARBA00023242"/>
    </source>
</evidence>
<name>A0AAV3NND2_LITER</name>
<keyword evidence="4" id="KW-0932">Cytokinin signaling pathway</keyword>
<dbReference type="Proteomes" id="UP001454036">
    <property type="component" value="Unassembled WGS sequence"/>
</dbReference>
<dbReference type="AlphaFoldDB" id="A0AAV3NND2"/>
<keyword evidence="5" id="KW-0539">Nucleus</keyword>
<feature type="compositionally biased region" description="Acidic residues" evidence="7">
    <location>
        <begin position="50"/>
        <end position="59"/>
    </location>
</feature>
<organism evidence="8 9">
    <name type="scientific">Lithospermum erythrorhizon</name>
    <name type="common">Purple gromwell</name>
    <name type="synonym">Lithospermum officinale var. erythrorhizon</name>
    <dbReference type="NCBI Taxonomy" id="34254"/>
    <lineage>
        <taxon>Eukaryota</taxon>
        <taxon>Viridiplantae</taxon>
        <taxon>Streptophyta</taxon>
        <taxon>Embryophyta</taxon>
        <taxon>Tracheophyta</taxon>
        <taxon>Spermatophyta</taxon>
        <taxon>Magnoliopsida</taxon>
        <taxon>eudicotyledons</taxon>
        <taxon>Gunneridae</taxon>
        <taxon>Pentapetalae</taxon>
        <taxon>asterids</taxon>
        <taxon>lamiids</taxon>
        <taxon>Boraginales</taxon>
        <taxon>Boraginaceae</taxon>
        <taxon>Boraginoideae</taxon>
        <taxon>Lithospermeae</taxon>
        <taxon>Lithospermum</taxon>
    </lineage>
</organism>
<evidence type="ECO:0000256" key="6">
    <source>
        <dbReference type="ARBA" id="ARBA00024199"/>
    </source>
</evidence>